<organism evidence="1 2">
    <name type="scientific">Sphaerodactylus townsendi</name>
    <dbReference type="NCBI Taxonomy" id="933632"/>
    <lineage>
        <taxon>Eukaryota</taxon>
        <taxon>Metazoa</taxon>
        <taxon>Chordata</taxon>
        <taxon>Craniata</taxon>
        <taxon>Vertebrata</taxon>
        <taxon>Euteleostomi</taxon>
        <taxon>Lepidosauria</taxon>
        <taxon>Squamata</taxon>
        <taxon>Bifurcata</taxon>
        <taxon>Gekkota</taxon>
        <taxon>Sphaerodactylidae</taxon>
        <taxon>Sphaerodactylus</taxon>
    </lineage>
</organism>
<comment type="caution">
    <text evidence="1">The sequence shown here is derived from an EMBL/GenBank/DDBJ whole genome shotgun (WGS) entry which is preliminary data.</text>
</comment>
<proteinExistence type="predicted"/>
<reference evidence="1" key="1">
    <citation type="submission" date="2021-08" db="EMBL/GenBank/DDBJ databases">
        <title>The first chromosome-level gecko genome reveals the dynamic sex chromosomes of Neotropical dwarf geckos (Sphaerodactylidae: Sphaerodactylus).</title>
        <authorList>
            <person name="Pinto B.J."/>
            <person name="Keating S.E."/>
            <person name="Gamble T."/>
        </authorList>
    </citation>
    <scope>NUCLEOTIDE SEQUENCE</scope>
    <source>
        <strain evidence="1">TG3544</strain>
    </source>
</reference>
<keyword evidence="2" id="KW-1185">Reference proteome</keyword>
<accession>A0ACB8FC42</accession>
<protein>
    <submittedName>
        <fullName evidence="1">Uncharacterized protein</fullName>
    </submittedName>
</protein>
<sequence length="99" mass="11649">MFKIKFTEDLVIYLFFGRLAFLLWKAPGHFTSRLSRWGGGIGPKVKLAFLKQDDYRIMAWFPIENVRRLNIHFLASFLLLQLTVPPEMLLLEARGHQEK</sequence>
<dbReference type="EMBL" id="CM037621">
    <property type="protein sequence ID" value="KAH8002603.1"/>
    <property type="molecule type" value="Genomic_DNA"/>
</dbReference>
<evidence type="ECO:0000313" key="1">
    <source>
        <dbReference type="EMBL" id="KAH8002603.1"/>
    </source>
</evidence>
<dbReference type="Proteomes" id="UP000827872">
    <property type="component" value="Linkage Group LG08"/>
</dbReference>
<gene>
    <name evidence="1" type="ORF">K3G42_026563</name>
</gene>
<name>A0ACB8FC42_9SAUR</name>
<evidence type="ECO:0000313" key="2">
    <source>
        <dbReference type="Proteomes" id="UP000827872"/>
    </source>
</evidence>